<comment type="caution">
    <text evidence="1">The sequence shown here is derived from an EMBL/GenBank/DDBJ whole genome shotgun (WGS) entry which is preliminary data.</text>
</comment>
<dbReference type="Proteomes" id="UP000324222">
    <property type="component" value="Unassembled WGS sequence"/>
</dbReference>
<protein>
    <submittedName>
        <fullName evidence="1">Uncharacterized protein</fullName>
    </submittedName>
</protein>
<keyword evidence="2" id="KW-1185">Reference proteome</keyword>
<gene>
    <name evidence="1" type="ORF">E2C01_012307</name>
</gene>
<dbReference type="AlphaFoldDB" id="A0A5B7DDR3"/>
<accession>A0A5B7DDR3</accession>
<sequence>MARVTVGGPHKRGGNMLHFTLQSKDSEKARQGAEHVTLACPTPRRGPRHDTKTQEAKMKGCTKMPDYTPTLAWARGEARQGAARAWVEAAKRPARHS</sequence>
<dbReference type="EMBL" id="VSRR010000766">
    <property type="protein sequence ID" value="MPC19394.1"/>
    <property type="molecule type" value="Genomic_DNA"/>
</dbReference>
<evidence type="ECO:0000313" key="1">
    <source>
        <dbReference type="EMBL" id="MPC19394.1"/>
    </source>
</evidence>
<proteinExistence type="predicted"/>
<evidence type="ECO:0000313" key="2">
    <source>
        <dbReference type="Proteomes" id="UP000324222"/>
    </source>
</evidence>
<organism evidence="1 2">
    <name type="scientific">Portunus trituberculatus</name>
    <name type="common">Swimming crab</name>
    <name type="synonym">Neptunus trituberculatus</name>
    <dbReference type="NCBI Taxonomy" id="210409"/>
    <lineage>
        <taxon>Eukaryota</taxon>
        <taxon>Metazoa</taxon>
        <taxon>Ecdysozoa</taxon>
        <taxon>Arthropoda</taxon>
        <taxon>Crustacea</taxon>
        <taxon>Multicrustacea</taxon>
        <taxon>Malacostraca</taxon>
        <taxon>Eumalacostraca</taxon>
        <taxon>Eucarida</taxon>
        <taxon>Decapoda</taxon>
        <taxon>Pleocyemata</taxon>
        <taxon>Brachyura</taxon>
        <taxon>Eubrachyura</taxon>
        <taxon>Portunoidea</taxon>
        <taxon>Portunidae</taxon>
        <taxon>Portuninae</taxon>
        <taxon>Portunus</taxon>
    </lineage>
</organism>
<reference evidence="1 2" key="1">
    <citation type="submission" date="2019-05" db="EMBL/GenBank/DDBJ databases">
        <title>Another draft genome of Portunus trituberculatus and its Hox gene families provides insights of decapod evolution.</title>
        <authorList>
            <person name="Jeong J.-H."/>
            <person name="Song I."/>
            <person name="Kim S."/>
            <person name="Choi T."/>
            <person name="Kim D."/>
            <person name="Ryu S."/>
            <person name="Kim W."/>
        </authorList>
    </citation>
    <scope>NUCLEOTIDE SEQUENCE [LARGE SCALE GENOMIC DNA]</scope>
    <source>
        <tissue evidence="1">Muscle</tissue>
    </source>
</reference>
<name>A0A5B7DDR3_PORTR</name>